<feature type="region of interest" description="Disordered" evidence="4">
    <location>
        <begin position="471"/>
        <end position="492"/>
    </location>
</feature>
<dbReference type="Proteomes" id="UP001056035">
    <property type="component" value="Chromosome"/>
</dbReference>
<keyword evidence="3" id="KW-0479">Metal-binding</keyword>
<protein>
    <submittedName>
        <fullName evidence="5">Cytochrome P450</fullName>
    </submittedName>
</protein>
<dbReference type="InterPro" id="IPR017972">
    <property type="entry name" value="Cyt_P450_CS"/>
</dbReference>
<evidence type="ECO:0000256" key="3">
    <source>
        <dbReference type="RuleBase" id="RU000461"/>
    </source>
</evidence>
<dbReference type="PRINTS" id="PR00385">
    <property type="entry name" value="P450"/>
</dbReference>
<organism evidence="5 6">
    <name type="scientific">Paraconexibacter antarcticus</name>
    <dbReference type="NCBI Taxonomy" id="2949664"/>
    <lineage>
        <taxon>Bacteria</taxon>
        <taxon>Bacillati</taxon>
        <taxon>Actinomycetota</taxon>
        <taxon>Thermoleophilia</taxon>
        <taxon>Solirubrobacterales</taxon>
        <taxon>Paraconexibacteraceae</taxon>
        <taxon>Paraconexibacter</taxon>
    </lineage>
</organism>
<dbReference type="RefSeq" id="WP_254572804.1">
    <property type="nucleotide sequence ID" value="NZ_CP098502.1"/>
</dbReference>
<evidence type="ECO:0000256" key="4">
    <source>
        <dbReference type="SAM" id="MobiDB-lite"/>
    </source>
</evidence>
<dbReference type="InterPro" id="IPR036396">
    <property type="entry name" value="Cyt_P450_sf"/>
</dbReference>
<name>A0ABY5DVT3_9ACTN</name>
<evidence type="ECO:0000313" key="6">
    <source>
        <dbReference type="Proteomes" id="UP001056035"/>
    </source>
</evidence>
<dbReference type="InterPro" id="IPR050121">
    <property type="entry name" value="Cytochrome_P450_monoxygenase"/>
</dbReference>
<dbReference type="PRINTS" id="PR00463">
    <property type="entry name" value="EP450I"/>
</dbReference>
<dbReference type="PROSITE" id="PS00086">
    <property type="entry name" value="CYTOCHROME_P450"/>
    <property type="match status" value="1"/>
</dbReference>
<comment type="similarity">
    <text evidence="2 3">Belongs to the cytochrome P450 family.</text>
</comment>
<gene>
    <name evidence="5" type="ORF">NBH00_07950</name>
</gene>
<evidence type="ECO:0000256" key="2">
    <source>
        <dbReference type="ARBA" id="ARBA00010617"/>
    </source>
</evidence>
<dbReference type="PANTHER" id="PTHR24305">
    <property type="entry name" value="CYTOCHROME P450"/>
    <property type="match status" value="1"/>
</dbReference>
<dbReference type="SUPFAM" id="SSF48264">
    <property type="entry name" value="Cytochrome P450"/>
    <property type="match status" value="1"/>
</dbReference>
<keyword evidence="3" id="KW-0408">Iron</keyword>
<dbReference type="EMBL" id="CP098502">
    <property type="protein sequence ID" value="UTI66126.1"/>
    <property type="molecule type" value="Genomic_DNA"/>
</dbReference>
<evidence type="ECO:0000256" key="1">
    <source>
        <dbReference type="ARBA" id="ARBA00001971"/>
    </source>
</evidence>
<proteinExistence type="inferred from homology"/>
<sequence>MTATLDTPLPPRLQGPGAVGDLAGALEHSPLVPGLLPGTLRRGMGVVHAAEYWARPDRFIRRCIDAPKRFTLDLPGAGTMIGLRDPHDIKQVFTTGASTLTMTSVSRKFFPHAEIFGEDSIIGYEGAQHYSMKRLAAPSMHGKALASYEEAFRLRTEEALARWPYGTAVPFRTMVAPIALEIILTTIVGVTDPARLSVLRERAQDLLKAISTTKFALQTVWATTRGGVWDGNYSDIVAARAALDAVVAAEIRDRRNGNLPDQPDVLQLLLDTRTEDGEAFSDVFLHNTMAGLLIAGFETTATTLGWTANLITREPRVLQRLEDTVDSGDDSYAEAVVTETLRLRPPGVFTFRGVVAPFTFDDGLTLQPGSVLAPMLGPMMRDPDVYDAPEEFRPERFVDERPGTYTWTPFGGGSRRCMGGAFSIAEMRVILATIVRQARFRAVDTPPESIGRANIILIPKENAIVTLDRRTPAARRSAHARPAQTASGITGA</sequence>
<dbReference type="InterPro" id="IPR002401">
    <property type="entry name" value="Cyt_P450_E_grp-I"/>
</dbReference>
<accession>A0ABY5DVT3</accession>
<keyword evidence="3" id="KW-0349">Heme</keyword>
<dbReference type="Pfam" id="PF00067">
    <property type="entry name" value="p450"/>
    <property type="match status" value="1"/>
</dbReference>
<comment type="cofactor">
    <cofactor evidence="1">
        <name>heme</name>
        <dbReference type="ChEBI" id="CHEBI:30413"/>
    </cofactor>
</comment>
<dbReference type="InterPro" id="IPR001128">
    <property type="entry name" value="Cyt_P450"/>
</dbReference>
<keyword evidence="3" id="KW-0503">Monooxygenase</keyword>
<reference evidence="5 6" key="1">
    <citation type="submission" date="2022-06" db="EMBL/GenBank/DDBJ databases">
        <title>Paraconexibacter antarcticus.</title>
        <authorList>
            <person name="Kim C.S."/>
        </authorList>
    </citation>
    <scope>NUCLEOTIDE SEQUENCE [LARGE SCALE GENOMIC DNA]</scope>
    <source>
        <strain evidence="5 6">02-257</strain>
    </source>
</reference>
<keyword evidence="6" id="KW-1185">Reference proteome</keyword>
<keyword evidence="3" id="KW-0560">Oxidoreductase</keyword>
<dbReference type="Gene3D" id="1.10.630.10">
    <property type="entry name" value="Cytochrome P450"/>
    <property type="match status" value="1"/>
</dbReference>
<dbReference type="PANTHER" id="PTHR24305:SF166">
    <property type="entry name" value="CYTOCHROME P450 12A4, MITOCHONDRIAL-RELATED"/>
    <property type="match status" value="1"/>
</dbReference>
<evidence type="ECO:0000313" key="5">
    <source>
        <dbReference type="EMBL" id="UTI66126.1"/>
    </source>
</evidence>